<dbReference type="EMBL" id="CBXE010000361">
    <property type="protein sequence ID" value="CDL86575.1"/>
    <property type="molecule type" value="Genomic_DNA"/>
</dbReference>
<gene>
    <name evidence="1" type="ORF">XCR1_4230004</name>
</gene>
<name>W1JAP4_9GAMM</name>
<organism evidence="1 2">
    <name type="scientific">Xenorhabdus cabanillasii JM26</name>
    <dbReference type="NCBI Taxonomy" id="1427517"/>
    <lineage>
        <taxon>Bacteria</taxon>
        <taxon>Pseudomonadati</taxon>
        <taxon>Pseudomonadota</taxon>
        <taxon>Gammaproteobacteria</taxon>
        <taxon>Enterobacterales</taxon>
        <taxon>Morganellaceae</taxon>
        <taxon>Xenorhabdus</taxon>
    </lineage>
</organism>
<protein>
    <submittedName>
        <fullName evidence="1">Uncharacterized protein</fullName>
    </submittedName>
</protein>
<comment type="caution">
    <text evidence="1">The sequence shown here is derived from an EMBL/GenBank/DDBJ whole genome shotgun (WGS) entry which is preliminary data.</text>
</comment>
<accession>W1JAP4</accession>
<sequence length="54" mass="6400">MRNNIMICNNLDDKGTNLKFIQPQSFHKKNRIFKNISFEGRTVFEATIYFTVLC</sequence>
<reference evidence="1 2" key="1">
    <citation type="submission" date="2013-11" db="EMBL/GenBank/DDBJ databases">
        <title>Draft genome sequence and annotation of the entomopathogenic bacterium, Xenorhabdus cabanillasi strain JM26.</title>
        <authorList>
            <person name="Gualtieri M."/>
            <person name="Ogier J.C."/>
            <person name="Pages S."/>
            <person name="Givaudan A."/>
            <person name="Gaudriault S."/>
        </authorList>
    </citation>
    <scope>NUCLEOTIDE SEQUENCE [LARGE SCALE GENOMIC DNA]</scope>
    <source>
        <strain evidence="1 2">JM26</strain>
    </source>
</reference>
<evidence type="ECO:0000313" key="1">
    <source>
        <dbReference type="EMBL" id="CDL86575.1"/>
    </source>
</evidence>
<evidence type="ECO:0000313" key="2">
    <source>
        <dbReference type="Proteomes" id="UP000019197"/>
    </source>
</evidence>
<dbReference type="Proteomes" id="UP000019197">
    <property type="component" value="Unassembled WGS sequence"/>
</dbReference>
<proteinExistence type="predicted"/>
<dbReference type="AlphaFoldDB" id="W1JAP4"/>